<accession>A0A1L7LL18</accession>
<dbReference type="PROSITE" id="PS50885">
    <property type="entry name" value="HAMP"/>
    <property type="match status" value="1"/>
</dbReference>
<keyword evidence="9" id="KW-0902">Two-component regulatory system</keyword>
<evidence type="ECO:0000256" key="3">
    <source>
        <dbReference type="ARBA" id="ARBA00012438"/>
    </source>
</evidence>
<dbReference type="InterPro" id="IPR036890">
    <property type="entry name" value="HATPase_C_sf"/>
</dbReference>
<feature type="transmembrane region" description="Helical" evidence="11">
    <location>
        <begin position="152"/>
        <end position="174"/>
    </location>
</feature>
<dbReference type="InterPro" id="IPR008358">
    <property type="entry name" value="Sig_transdc_His_kin/Pase_MprB"/>
</dbReference>
<dbReference type="GO" id="GO:0005886">
    <property type="term" value="C:plasma membrane"/>
    <property type="evidence" value="ECO:0007669"/>
    <property type="project" value="TreeGrafter"/>
</dbReference>
<evidence type="ECO:0000256" key="7">
    <source>
        <dbReference type="ARBA" id="ARBA00022777"/>
    </source>
</evidence>
<keyword evidence="7 14" id="KW-0418">Kinase</keyword>
<dbReference type="SUPFAM" id="SSF47384">
    <property type="entry name" value="Homodimeric domain of signal transducing histidine kinase"/>
    <property type="match status" value="1"/>
</dbReference>
<dbReference type="AlphaFoldDB" id="A0A1L7LL18"/>
<dbReference type="Pfam" id="PF02518">
    <property type="entry name" value="HATPase_c"/>
    <property type="match status" value="1"/>
</dbReference>
<evidence type="ECO:0000256" key="5">
    <source>
        <dbReference type="ARBA" id="ARBA00022679"/>
    </source>
</evidence>
<reference evidence="14 15" key="1">
    <citation type="journal article" date="2016" name="Microbiol. Immunol.">
        <title>Complete genome sequence of Streptococcus troglodytae TKU31 isolated from the oral cavity of a chimpanzee (Pan troglodytes).</title>
        <authorList>
            <person name="Okamoto M."/>
            <person name="Naito M."/>
            <person name="Miyanohara M."/>
            <person name="Imai S."/>
            <person name="Nomura Y."/>
            <person name="Saito W."/>
            <person name="Momoi Y."/>
            <person name="Takada K."/>
            <person name="Miyabe-Nishiwaki T."/>
            <person name="Tomonaga M."/>
            <person name="Hanada N."/>
        </authorList>
    </citation>
    <scope>NUCLEOTIDE SEQUENCE [LARGE SCALE GENOMIC DNA]</scope>
    <source>
        <strain evidence="15">TKU 31</strain>
    </source>
</reference>
<dbReference type="KEGG" id="strg:SRT_14710"/>
<keyword evidence="5" id="KW-0808">Transferase</keyword>
<evidence type="ECO:0000256" key="1">
    <source>
        <dbReference type="ARBA" id="ARBA00000085"/>
    </source>
</evidence>
<feature type="domain" description="Histidine kinase" evidence="12">
    <location>
        <begin position="242"/>
        <end position="459"/>
    </location>
</feature>
<dbReference type="SMART" id="SM00387">
    <property type="entry name" value="HATPase_c"/>
    <property type="match status" value="1"/>
</dbReference>
<comment type="catalytic activity">
    <reaction evidence="1">
        <text>ATP + protein L-histidine = ADP + protein N-phospho-L-histidine.</text>
        <dbReference type="EC" id="2.7.13.3"/>
    </reaction>
</comment>
<dbReference type="PANTHER" id="PTHR45528">
    <property type="entry name" value="SENSOR HISTIDINE KINASE CPXA"/>
    <property type="match status" value="1"/>
</dbReference>
<dbReference type="PANTHER" id="PTHR45528:SF8">
    <property type="entry name" value="HISTIDINE KINASE"/>
    <property type="match status" value="1"/>
</dbReference>
<proteinExistence type="predicted"/>
<evidence type="ECO:0000259" key="13">
    <source>
        <dbReference type="PROSITE" id="PS50885"/>
    </source>
</evidence>
<evidence type="ECO:0000256" key="4">
    <source>
        <dbReference type="ARBA" id="ARBA00022553"/>
    </source>
</evidence>
<evidence type="ECO:0000256" key="9">
    <source>
        <dbReference type="ARBA" id="ARBA00023012"/>
    </source>
</evidence>
<dbReference type="Gene3D" id="6.10.340.10">
    <property type="match status" value="1"/>
</dbReference>
<feature type="domain" description="HAMP" evidence="13">
    <location>
        <begin position="175"/>
        <end position="227"/>
    </location>
</feature>
<dbReference type="EC" id="2.7.13.3" evidence="3"/>
<dbReference type="PROSITE" id="PS50109">
    <property type="entry name" value="HIS_KIN"/>
    <property type="match status" value="1"/>
</dbReference>
<keyword evidence="10 11" id="KW-0472">Membrane</keyword>
<dbReference type="InterPro" id="IPR003660">
    <property type="entry name" value="HAMP_dom"/>
</dbReference>
<dbReference type="CDD" id="cd00082">
    <property type="entry name" value="HisKA"/>
    <property type="match status" value="1"/>
</dbReference>
<sequence length="460" mass="52045">MELKKSNRSLKMIFTQYFATVSLAFIALLCLVWLAFVISLKTNLVIPANQTEQKLQRLEDKIEKADTFQANRLPKDTTYLLITKDGKIKESNMSKKLQKQALASYSGKAVNSADYGYFMVFKRQKEVCIVNYRLEAHYSVAWMNKYLPNVTMLLLILTGLGVLFVFTLVTILFARRLQRQLSPIIAATQKIAKQDLDFTVQSSDIKEFNQVLNSLDTMRAALRESLMYSWQVEQEKQNQIAALTHDIKTPLTVIKGNTELLKQTELSETQEAFVGYSLKNIGQVETYLQQLSYLAKNNQLQDFHPEKIIVAAFLEELSQNSQSLAATKGIKVQFSTDLSDAQLTAYWDKRLLARALMNIISNAVEHSPQDSQLQLVCHLEKELFHFTCLDSGQGFSREALDKAKMQFFQDDTSRHDHKHSGLGLTIADNIIRLHGGSLSLSNDAKTASGRVDVALPLAKM</sequence>
<organism evidence="14 15">
    <name type="scientific">Streptococcus troglodytae</name>
    <dbReference type="NCBI Taxonomy" id="1111760"/>
    <lineage>
        <taxon>Bacteria</taxon>
        <taxon>Bacillati</taxon>
        <taxon>Bacillota</taxon>
        <taxon>Bacilli</taxon>
        <taxon>Lactobacillales</taxon>
        <taxon>Streptococcaceae</taxon>
        <taxon>Streptococcus</taxon>
    </lineage>
</organism>
<keyword evidence="6 11" id="KW-0812">Transmembrane</keyword>
<gene>
    <name evidence="14" type="ORF">SRT_14710</name>
</gene>
<evidence type="ECO:0000256" key="11">
    <source>
        <dbReference type="SAM" id="Phobius"/>
    </source>
</evidence>
<dbReference type="Gene3D" id="1.10.287.130">
    <property type="match status" value="1"/>
</dbReference>
<dbReference type="PRINTS" id="PR01780">
    <property type="entry name" value="LANTIREGPROT"/>
</dbReference>
<dbReference type="InterPro" id="IPR050398">
    <property type="entry name" value="HssS/ArlS-like"/>
</dbReference>
<dbReference type="Pfam" id="PF00512">
    <property type="entry name" value="HisKA"/>
    <property type="match status" value="1"/>
</dbReference>
<dbReference type="SMART" id="SM00388">
    <property type="entry name" value="HisKA"/>
    <property type="match status" value="1"/>
</dbReference>
<protein>
    <recommendedName>
        <fullName evidence="3">histidine kinase</fullName>
        <ecNumber evidence="3">2.7.13.3</ecNumber>
    </recommendedName>
</protein>
<evidence type="ECO:0000313" key="14">
    <source>
        <dbReference type="EMBL" id="BAQ24732.1"/>
    </source>
</evidence>
<keyword evidence="8 11" id="KW-1133">Transmembrane helix</keyword>
<dbReference type="InterPro" id="IPR003661">
    <property type="entry name" value="HisK_dim/P_dom"/>
</dbReference>
<dbReference type="EMBL" id="AP014612">
    <property type="protein sequence ID" value="BAQ24732.1"/>
    <property type="molecule type" value="Genomic_DNA"/>
</dbReference>
<dbReference type="Proteomes" id="UP000217758">
    <property type="component" value="Chromosome"/>
</dbReference>
<dbReference type="GO" id="GO:0000155">
    <property type="term" value="F:phosphorelay sensor kinase activity"/>
    <property type="evidence" value="ECO:0007669"/>
    <property type="project" value="InterPro"/>
</dbReference>
<keyword evidence="4" id="KW-0597">Phosphoprotein</keyword>
<evidence type="ECO:0000256" key="8">
    <source>
        <dbReference type="ARBA" id="ARBA00022989"/>
    </source>
</evidence>
<evidence type="ECO:0000256" key="10">
    <source>
        <dbReference type="ARBA" id="ARBA00023136"/>
    </source>
</evidence>
<dbReference type="RefSeq" id="WP_128833576.1">
    <property type="nucleotide sequence ID" value="NZ_AP014612.1"/>
</dbReference>
<evidence type="ECO:0000259" key="12">
    <source>
        <dbReference type="PROSITE" id="PS50109"/>
    </source>
</evidence>
<keyword evidence="15" id="KW-1185">Reference proteome</keyword>
<name>A0A1L7LL18_9STRE</name>
<dbReference type="InterPro" id="IPR036097">
    <property type="entry name" value="HisK_dim/P_sf"/>
</dbReference>
<dbReference type="InterPro" id="IPR005467">
    <property type="entry name" value="His_kinase_dom"/>
</dbReference>
<evidence type="ECO:0000256" key="2">
    <source>
        <dbReference type="ARBA" id="ARBA00004141"/>
    </source>
</evidence>
<evidence type="ECO:0000313" key="15">
    <source>
        <dbReference type="Proteomes" id="UP000217758"/>
    </source>
</evidence>
<dbReference type="SUPFAM" id="SSF55874">
    <property type="entry name" value="ATPase domain of HSP90 chaperone/DNA topoisomerase II/histidine kinase"/>
    <property type="match status" value="1"/>
</dbReference>
<comment type="subcellular location">
    <subcellularLocation>
        <location evidence="2">Membrane</location>
        <topology evidence="2">Multi-pass membrane protein</topology>
    </subcellularLocation>
</comment>
<feature type="transmembrane region" description="Helical" evidence="11">
    <location>
        <begin position="12"/>
        <end position="36"/>
    </location>
</feature>
<evidence type="ECO:0000256" key="6">
    <source>
        <dbReference type="ARBA" id="ARBA00022692"/>
    </source>
</evidence>
<dbReference type="InterPro" id="IPR003594">
    <property type="entry name" value="HATPase_dom"/>
</dbReference>
<dbReference type="SMART" id="SM00304">
    <property type="entry name" value="HAMP"/>
    <property type="match status" value="1"/>
</dbReference>
<dbReference type="Gene3D" id="3.30.565.10">
    <property type="entry name" value="Histidine kinase-like ATPase, C-terminal domain"/>
    <property type="match status" value="1"/>
</dbReference>